<dbReference type="PROSITE" id="PS50088">
    <property type="entry name" value="ANK_REPEAT"/>
    <property type="match status" value="1"/>
</dbReference>
<sequence>MSDLSSPPATSEVPPSSGETEPTKLEPITAQEAEALIQRYDAIPSAADRKEFLTSLPSNQKEVILNDFRRRLAAQKANEQSSNSNAPKVGQHPPPKMGYAYVSGNGGNGGEEFEDYEDDMDDYDVDDEFDEFDMEHLEDHMLAAQARHTTKTAFGGGIDLAALANPENAPVIATDLLARRKEVGDFELLRTAKMGDLISFQFFESHIPTSVNLFFDNNNRDALHYAVDGGSIDLVRYLVEEKSMILRKDERLKATPLDMAVLLERADIAKYLTSKFPVDPKPYGEALSAFAPAPPRFCISKAAPVVQPAKRDRLFWSADPVVKSSTSGFSYHADELTISNAADDAAFTTFVAVANRPVCGGHHGLDSWTVPVDCAILSAVVRPQSTDSAASVTIIGVTAKSNADATKLEPAGICLALGGITAGTESGPLQFVVKQGTAQAVSMTCALLGSFSVLPQHQRHGINALMMTKLRTILRARAAAPVVALFSCKERLPPLPITLVKWFRRSIRPLTLLSSDYLLAASEVYPDFYSYDDRLRVDWVAKETPLPSQLTTATLLGWIKADDERAEFLQTGITALLEKVASKEAAFAVFLCTTPTAIGQTLLNPGLQTFFLASADAKSITDVICIRVRESREQDGSGKRLRCASVVFSAFTTITGEKKALELLAVAAQLDCDTLFVPNTCGFTDSDFSKAMFEEADNCREYLYGVTDCSDAEPKSVITGTAMMPAGKVFVPLGL</sequence>
<dbReference type="InterPro" id="IPR002110">
    <property type="entry name" value="Ankyrin_rpt"/>
</dbReference>
<accession>A0A0S4KH65</accession>
<organism evidence="3 4">
    <name type="scientific">Bodo saltans</name>
    <name type="common">Flagellated protozoan</name>
    <dbReference type="NCBI Taxonomy" id="75058"/>
    <lineage>
        <taxon>Eukaryota</taxon>
        <taxon>Discoba</taxon>
        <taxon>Euglenozoa</taxon>
        <taxon>Kinetoplastea</taxon>
        <taxon>Metakinetoplastina</taxon>
        <taxon>Eubodonida</taxon>
        <taxon>Bodonidae</taxon>
        <taxon>Bodo</taxon>
    </lineage>
</organism>
<feature type="compositionally biased region" description="Polar residues" evidence="2">
    <location>
        <begin position="77"/>
        <end position="86"/>
    </location>
</feature>
<dbReference type="Gene3D" id="1.25.40.20">
    <property type="entry name" value="Ankyrin repeat-containing domain"/>
    <property type="match status" value="1"/>
</dbReference>
<dbReference type="Proteomes" id="UP000051952">
    <property type="component" value="Unassembled WGS sequence"/>
</dbReference>
<evidence type="ECO:0000256" key="1">
    <source>
        <dbReference type="PROSITE-ProRule" id="PRU00023"/>
    </source>
</evidence>
<dbReference type="SMART" id="SM00248">
    <property type="entry name" value="ANK"/>
    <property type="match status" value="2"/>
</dbReference>
<evidence type="ECO:0000313" key="4">
    <source>
        <dbReference type="Proteomes" id="UP000051952"/>
    </source>
</evidence>
<evidence type="ECO:0000313" key="3">
    <source>
        <dbReference type="EMBL" id="CUI15034.1"/>
    </source>
</evidence>
<feature type="repeat" description="ANK" evidence="1">
    <location>
        <begin position="218"/>
        <end position="250"/>
    </location>
</feature>
<proteinExistence type="predicted"/>
<dbReference type="Pfam" id="PF12796">
    <property type="entry name" value="Ank_2"/>
    <property type="match status" value="1"/>
</dbReference>
<dbReference type="AlphaFoldDB" id="A0A0S4KH65"/>
<dbReference type="OrthoDB" id="426293at2759"/>
<evidence type="ECO:0000256" key="2">
    <source>
        <dbReference type="SAM" id="MobiDB-lite"/>
    </source>
</evidence>
<dbReference type="InterPro" id="IPR036770">
    <property type="entry name" value="Ankyrin_rpt-contain_sf"/>
</dbReference>
<dbReference type="EMBL" id="CYKH01001744">
    <property type="protein sequence ID" value="CUI15034.1"/>
    <property type="molecule type" value="Genomic_DNA"/>
</dbReference>
<dbReference type="OMA" id="CEHWQVA"/>
<feature type="region of interest" description="Disordered" evidence="2">
    <location>
        <begin position="74"/>
        <end position="98"/>
    </location>
</feature>
<reference evidence="4" key="1">
    <citation type="submission" date="2015-09" db="EMBL/GenBank/DDBJ databases">
        <authorList>
            <consortium name="Pathogen Informatics"/>
        </authorList>
    </citation>
    <scope>NUCLEOTIDE SEQUENCE [LARGE SCALE GENOMIC DNA]</scope>
    <source>
        <strain evidence="4">Lake Konstanz</strain>
    </source>
</reference>
<gene>
    <name evidence="3" type="ORF">BSAL_21540</name>
</gene>
<dbReference type="SUPFAM" id="SSF48403">
    <property type="entry name" value="Ankyrin repeat"/>
    <property type="match status" value="1"/>
</dbReference>
<feature type="region of interest" description="Disordered" evidence="2">
    <location>
        <begin position="1"/>
        <end position="30"/>
    </location>
</feature>
<keyword evidence="4" id="KW-1185">Reference proteome</keyword>
<name>A0A0S4KH65_BODSA</name>
<feature type="compositionally biased region" description="Polar residues" evidence="2">
    <location>
        <begin position="1"/>
        <end position="20"/>
    </location>
</feature>
<keyword evidence="1" id="KW-0040">ANK repeat</keyword>
<dbReference type="VEuPathDB" id="TriTrypDB:BSAL_21540"/>
<protein>
    <submittedName>
        <fullName evidence="3">Ankyrin repeat protein, putative</fullName>
    </submittedName>
</protein>